<dbReference type="Proteomes" id="UP000246464">
    <property type="component" value="Chromosome 14"/>
</dbReference>
<evidence type="ECO:0000256" key="1">
    <source>
        <dbReference type="SAM" id="MobiDB-lite"/>
    </source>
</evidence>
<dbReference type="AlphaFoldDB" id="A0A2U9C8U1"/>
<dbReference type="EMBL" id="CP026256">
    <property type="protein sequence ID" value="AWP12878.1"/>
    <property type="molecule type" value="Genomic_DNA"/>
</dbReference>
<name>A0A2U9C8U1_SCOMX</name>
<reference evidence="3 4" key="1">
    <citation type="submission" date="2017-12" db="EMBL/GenBank/DDBJ databases">
        <title>Integrating genomic resources of turbot (Scophthalmus maximus) in depth evaluation of genetic and physical mapping variation across individuals.</title>
        <authorList>
            <person name="Martinez P."/>
        </authorList>
    </citation>
    <scope>NUCLEOTIDE SEQUENCE [LARGE SCALE GENOMIC DNA]</scope>
</reference>
<evidence type="ECO:0000313" key="3">
    <source>
        <dbReference type="EMBL" id="AWP12878.1"/>
    </source>
</evidence>
<sequence>MSDFLLLAFLALFSGLCPRAERSTASDEERGKEEPGPPGMRSPAKLGTAGRPPGTFLGGLHFGEPGEIRWVGDTPTVQQVKTHPCAKVRSVAPHEPSLWTELCAVQLYVSQPVLQ</sequence>
<protein>
    <submittedName>
        <fullName evidence="3">Uncharacterized protein</fullName>
    </submittedName>
</protein>
<proteinExistence type="predicted"/>
<evidence type="ECO:0000256" key="2">
    <source>
        <dbReference type="SAM" id="SignalP"/>
    </source>
</evidence>
<feature type="signal peptide" evidence="2">
    <location>
        <begin position="1"/>
        <end position="22"/>
    </location>
</feature>
<feature type="chain" id="PRO_5015896567" evidence="2">
    <location>
        <begin position="23"/>
        <end position="115"/>
    </location>
</feature>
<gene>
    <name evidence="3" type="ORF">SMAX5B_018261</name>
</gene>
<keyword evidence="2" id="KW-0732">Signal</keyword>
<feature type="compositionally biased region" description="Basic and acidic residues" evidence="1">
    <location>
        <begin position="20"/>
        <end position="35"/>
    </location>
</feature>
<accession>A0A2U9C8U1</accession>
<evidence type="ECO:0000313" key="4">
    <source>
        <dbReference type="Proteomes" id="UP000246464"/>
    </source>
</evidence>
<keyword evidence="4" id="KW-1185">Reference proteome</keyword>
<feature type="region of interest" description="Disordered" evidence="1">
    <location>
        <begin position="20"/>
        <end position="58"/>
    </location>
</feature>
<organism evidence="3 4">
    <name type="scientific">Scophthalmus maximus</name>
    <name type="common">Turbot</name>
    <name type="synonym">Psetta maxima</name>
    <dbReference type="NCBI Taxonomy" id="52904"/>
    <lineage>
        <taxon>Eukaryota</taxon>
        <taxon>Metazoa</taxon>
        <taxon>Chordata</taxon>
        <taxon>Craniata</taxon>
        <taxon>Vertebrata</taxon>
        <taxon>Euteleostomi</taxon>
        <taxon>Actinopterygii</taxon>
        <taxon>Neopterygii</taxon>
        <taxon>Teleostei</taxon>
        <taxon>Neoteleostei</taxon>
        <taxon>Acanthomorphata</taxon>
        <taxon>Carangaria</taxon>
        <taxon>Pleuronectiformes</taxon>
        <taxon>Pleuronectoidei</taxon>
        <taxon>Scophthalmidae</taxon>
        <taxon>Scophthalmus</taxon>
    </lineage>
</organism>